<keyword evidence="5 6" id="KW-0472">Membrane</keyword>
<dbReference type="AlphaFoldDB" id="A0AAV2QG72"/>
<proteinExistence type="inferred from homology"/>
<evidence type="ECO:0000256" key="1">
    <source>
        <dbReference type="ARBA" id="ARBA00004141"/>
    </source>
</evidence>
<comment type="subcellular location">
    <subcellularLocation>
        <location evidence="1">Membrane</location>
        <topology evidence="1">Multi-pass membrane protein</topology>
    </subcellularLocation>
</comment>
<comment type="similarity">
    <text evidence="2">Belongs to the TMEM120 family.</text>
</comment>
<sequence>MELTSINTCIDDWDALSNEYRDLEGIHKEYLNKLKEITELQQKCTKGIGHQRYRVNLIKKSLKNLKPEKDELFQAIQLREKVSQRIQNVESIEDRLPKSNGLYLRIILGNLNVSLPTKRERYEYKEEFERFKIVVMVVSFVTSLVGLLIHT</sequence>
<evidence type="ECO:0000256" key="4">
    <source>
        <dbReference type="ARBA" id="ARBA00022989"/>
    </source>
</evidence>
<gene>
    <name evidence="7" type="ORF">MNOR_LOCUS11306</name>
</gene>
<keyword evidence="3 6" id="KW-0812">Transmembrane</keyword>
<dbReference type="Pfam" id="PF07851">
    <property type="entry name" value="TMEM120A-B"/>
    <property type="match status" value="1"/>
</dbReference>
<dbReference type="InterPro" id="IPR012926">
    <property type="entry name" value="TMEM120A/B"/>
</dbReference>
<comment type="caution">
    <text evidence="7">The sequence shown here is derived from an EMBL/GenBank/DDBJ whole genome shotgun (WGS) entry which is preliminary data.</text>
</comment>
<evidence type="ECO:0000313" key="7">
    <source>
        <dbReference type="EMBL" id="CAL4080526.1"/>
    </source>
</evidence>
<keyword evidence="8" id="KW-1185">Reference proteome</keyword>
<dbReference type="EMBL" id="CAXKWB010005917">
    <property type="protein sequence ID" value="CAL4080526.1"/>
    <property type="molecule type" value="Genomic_DNA"/>
</dbReference>
<evidence type="ECO:0000256" key="3">
    <source>
        <dbReference type="ARBA" id="ARBA00022692"/>
    </source>
</evidence>
<feature type="transmembrane region" description="Helical" evidence="6">
    <location>
        <begin position="131"/>
        <end position="149"/>
    </location>
</feature>
<dbReference type="PANTHER" id="PTHR21433:SF0">
    <property type="entry name" value="TRANSMEMBRANE PROTEIN 120 HOMOLOG"/>
    <property type="match status" value="1"/>
</dbReference>
<dbReference type="Proteomes" id="UP001497623">
    <property type="component" value="Unassembled WGS sequence"/>
</dbReference>
<dbReference type="GO" id="GO:0016020">
    <property type="term" value="C:membrane"/>
    <property type="evidence" value="ECO:0007669"/>
    <property type="project" value="UniProtKB-SubCell"/>
</dbReference>
<evidence type="ECO:0000256" key="6">
    <source>
        <dbReference type="SAM" id="Phobius"/>
    </source>
</evidence>
<protein>
    <submittedName>
        <fullName evidence="7">Uncharacterized protein</fullName>
    </submittedName>
</protein>
<keyword evidence="4 6" id="KW-1133">Transmembrane helix</keyword>
<feature type="non-terminal residue" evidence="7">
    <location>
        <position position="151"/>
    </location>
</feature>
<name>A0AAV2QG72_MEGNR</name>
<accession>A0AAV2QG72</accession>
<reference evidence="7 8" key="1">
    <citation type="submission" date="2024-05" db="EMBL/GenBank/DDBJ databases">
        <authorList>
            <person name="Wallberg A."/>
        </authorList>
    </citation>
    <scope>NUCLEOTIDE SEQUENCE [LARGE SCALE GENOMIC DNA]</scope>
</reference>
<organism evidence="7 8">
    <name type="scientific">Meganyctiphanes norvegica</name>
    <name type="common">Northern krill</name>
    <name type="synonym">Thysanopoda norvegica</name>
    <dbReference type="NCBI Taxonomy" id="48144"/>
    <lineage>
        <taxon>Eukaryota</taxon>
        <taxon>Metazoa</taxon>
        <taxon>Ecdysozoa</taxon>
        <taxon>Arthropoda</taxon>
        <taxon>Crustacea</taxon>
        <taxon>Multicrustacea</taxon>
        <taxon>Malacostraca</taxon>
        <taxon>Eumalacostraca</taxon>
        <taxon>Eucarida</taxon>
        <taxon>Euphausiacea</taxon>
        <taxon>Euphausiidae</taxon>
        <taxon>Meganyctiphanes</taxon>
    </lineage>
</organism>
<evidence type="ECO:0000313" key="8">
    <source>
        <dbReference type="Proteomes" id="UP001497623"/>
    </source>
</evidence>
<dbReference type="PANTHER" id="PTHR21433">
    <property type="entry name" value="TRANSMEMBRANE PROTEIN INDUCED BY TUMOR NECROSIS FACTOR ALPHA"/>
    <property type="match status" value="1"/>
</dbReference>
<evidence type="ECO:0000256" key="2">
    <source>
        <dbReference type="ARBA" id="ARBA00009700"/>
    </source>
</evidence>
<evidence type="ECO:0000256" key="5">
    <source>
        <dbReference type="ARBA" id="ARBA00023136"/>
    </source>
</evidence>